<dbReference type="Proteomes" id="UP000602260">
    <property type="component" value="Unassembled WGS sequence"/>
</dbReference>
<keyword evidence="1" id="KW-1133">Transmembrane helix</keyword>
<feature type="transmembrane region" description="Helical" evidence="1">
    <location>
        <begin position="321"/>
        <end position="344"/>
    </location>
</feature>
<feature type="transmembrane region" description="Helical" evidence="1">
    <location>
        <begin position="125"/>
        <end position="147"/>
    </location>
</feature>
<dbReference type="AlphaFoldDB" id="A0A8J6M9S2"/>
<name>A0A8J6M9S2_9FIRM</name>
<protein>
    <submittedName>
        <fullName evidence="3">Sporulation protein</fullName>
    </submittedName>
</protein>
<evidence type="ECO:0000313" key="4">
    <source>
        <dbReference type="Proteomes" id="UP000602260"/>
    </source>
</evidence>
<accession>A0A8J6M9S2</accession>
<reference evidence="3" key="1">
    <citation type="submission" date="2020-08" db="EMBL/GenBank/DDBJ databases">
        <title>Genome public.</title>
        <authorList>
            <person name="Liu C."/>
            <person name="Sun Q."/>
        </authorList>
    </citation>
    <scope>NUCLEOTIDE SEQUENCE</scope>
    <source>
        <strain evidence="3">BX5</strain>
    </source>
</reference>
<feature type="transmembrane region" description="Helical" evidence="1">
    <location>
        <begin position="356"/>
        <end position="379"/>
    </location>
</feature>
<feature type="transmembrane region" description="Helical" evidence="1">
    <location>
        <begin position="153"/>
        <end position="173"/>
    </location>
</feature>
<keyword evidence="4" id="KW-1185">Reference proteome</keyword>
<feature type="transmembrane region" description="Helical" evidence="1">
    <location>
        <begin position="49"/>
        <end position="67"/>
    </location>
</feature>
<feature type="transmembrane region" description="Helical" evidence="1">
    <location>
        <begin position="210"/>
        <end position="232"/>
    </location>
</feature>
<evidence type="ECO:0000259" key="2">
    <source>
        <dbReference type="Pfam" id="PF07670"/>
    </source>
</evidence>
<keyword evidence="1" id="KW-0812">Transmembrane</keyword>
<gene>
    <name evidence="3" type="ORF">H8S55_04715</name>
</gene>
<evidence type="ECO:0000313" key="3">
    <source>
        <dbReference type="EMBL" id="MBC5716625.1"/>
    </source>
</evidence>
<keyword evidence="1" id="KW-0472">Membrane</keyword>
<dbReference type="InterPro" id="IPR011642">
    <property type="entry name" value="Gate_dom"/>
</dbReference>
<dbReference type="EMBL" id="JACOPN010000003">
    <property type="protein sequence ID" value="MBC5716625.1"/>
    <property type="molecule type" value="Genomic_DNA"/>
</dbReference>
<feature type="transmembrane region" description="Helical" evidence="1">
    <location>
        <begin position="282"/>
        <end position="301"/>
    </location>
</feature>
<proteinExistence type="predicted"/>
<dbReference type="RefSeq" id="WP_186878005.1">
    <property type="nucleotide sequence ID" value="NZ_JACOPN010000003.1"/>
</dbReference>
<evidence type="ECO:0000256" key="1">
    <source>
        <dbReference type="SAM" id="Phobius"/>
    </source>
</evidence>
<sequence>MGRLLARPRLRTALVGLGLLCAALALVIWPAQSADAVREGMALCANVVVPALFPFFVLASLVVELGLSRCLGRLLHPIMAPLFRVNGSCAAALALGFVGGYPVGARTAIQLYQQGQCSKTEAQRLLAFCNNSGPAFILGAVGAGVFGSGKAGIALYLCHMAASLLVGLLFRFYRPGDGPSSPRRMGERFQAVSFSAAFPRAVTGSMASSLNICAFILCFSVVVRLLTLSGLLDGAAGLLSALPPPLHLSPEWSRRLLVGALELSSGVYSLTGGSLTGRLSMAAFMLGWAGVSVHLQVLAFLGDSGLSMRTYLTGKLLHGGLSALLMGALAPRLAPALSVSTCLAQQTEAIAGQEALRALALSAAAAWGLWLCFLALAAFPGKKAVEKPKRLRYNR</sequence>
<dbReference type="Pfam" id="PF07670">
    <property type="entry name" value="Gate"/>
    <property type="match status" value="1"/>
</dbReference>
<comment type="caution">
    <text evidence="3">The sequence shown here is derived from an EMBL/GenBank/DDBJ whole genome shotgun (WGS) entry which is preliminary data.</text>
</comment>
<organism evidence="3 4">
    <name type="scientific">Flintibacter faecis</name>
    <dbReference type="NCBI Taxonomy" id="2763047"/>
    <lineage>
        <taxon>Bacteria</taxon>
        <taxon>Bacillati</taxon>
        <taxon>Bacillota</taxon>
        <taxon>Clostridia</taxon>
        <taxon>Eubacteriales</taxon>
        <taxon>Flintibacter</taxon>
    </lineage>
</organism>
<feature type="domain" description="Nucleoside transporter/FeoB GTPase Gate" evidence="2">
    <location>
        <begin position="47"/>
        <end position="147"/>
    </location>
</feature>